<feature type="region of interest" description="Disordered" evidence="1">
    <location>
        <begin position="1"/>
        <end position="40"/>
    </location>
</feature>
<sequence length="40" mass="4373">MGSLSKYCNTKTPKDSSKNYKGKTNFHANKAGNGHSSRVQ</sequence>
<dbReference type="AlphaFoldDB" id="A0A2P2MYP1"/>
<protein>
    <submittedName>
        <fullName evidence="2">Uncharacterized protein</fullName>
    </submittedName>
</protein>
<dbReference type="EMBL" id="GGEC01054857">
    <property type="protein sequence ID" value="MBX35341.1"/>
    <property type="molecule type" value="Transcribed_RNA"/>
</dbReference>
<evidence type="ECO:0000313" key="2">
    <source>
        <dbReference type="EMBL" id="MBX35341.1"/>
    </source>
</evidence>
<proteinExistence type="predicted"/>
<accession>A0A2P2MYP1</accession>
<organism evidence="2">
    <name type="scientific">Rhizophora mucronata</name>
    <name type="common">Asiatic mangrove</name>
    <dbReference type="NCBI Taxonomy" id="61149"/>
    <lineage>
        <taxon>Eukaryota</taxon>
        <taxon>Viridiplantae</taxon>
        <taxon>Streptophyta</taxon>
        <taxon>Embryophyta</taxon>
        <taxon>Tracheophyta</taxon>
        <taxon>Spermatophyta</taxon>
        <taxon>Magnoliopsida</taxon>
        <taxon>eudicotyledons</taxon>
        <taxon>Gunneridae</taxon>
        <taxon>Pentapetalae</taxon>
        <taxon>rosids</taxon>
        <taxon>fabids</taxon>
        <taxon>Malpighiales</taxon>
        <taxon>Rhizophoraceae</taxon>
        <taxon>Rhizophora</taxon>
    </lineage>
</organism>
<name>A0A2P2MYP1_RHIMU</name>
<feature type="compositionally biased region" description="Polar residues" evidence="1">
    <location>
        <begin position="1"/>
        <end position="11"/>
    </location>
</feature>
<evidence type="ECO:0000256" key="1">
    <source>
        <dbReference type="SAM" id="MobiDB-lite"/>
    </source>
</evidence>
<reference evidence="2" key="1">
    <citation type="submission" date="2018-02" db="EMBL/GenBank/DDBJ databases">
        <title>Rhizophora mucronata_Transcriptome.</title>
        <authorList>
            <person name="Meera S.P."/>
            <person name="Sreeshan A."/>
            <person name="Augustine A."/>
        </authorList>
    </citation>
    <scope>NUCLEOTIDE SEQUENCE</scope>
    <source>
        <tissue evidence="2">Leaf</tissue>
    </source>
</reference>